<reference evidence="3" key="1">
    <citation type="journal article" date="2019" name="Int. J. Syst. Evol. Microbiol.">
        <title>The Global Catalogue of Microorganisms (GCM) 10K type strain sequencing project: providing services to taxonomists for standard genome sequencing and annotation.</title>
        <authorList>
            <consortium name="The Broad Institute Genomics Platform"/>
            <consortium name="The Broad Institute Genome Sequencing Center for Infectious Disease"/>
            <person name="Wu L."/>
            <person name="Ma J."/>
        </authorList>
    </citation>
    <scope>NUCLEOTIDE SEQUENCE [LARGE SCALE GENOMIC DNA]</scope>
    <source>
        <strain evidence="3">JCM 18298</strain>
    </source>
</reference>
<comment type="caution">
    <text evidence="2">The sequence shown here is derived from an EMBL/GenBank/DDBJ whole genome shotgun (WGS) entry which is preliminary data.</text>
</comment>
<accession>A0ABP9KJC2</accession>
<dbReference type="Pfam" id="PF02470">
    <property type="entry name" value="MlaD"/>
    <property type="match status" value="1"/>
</dbReference>
<proteinExistence type="predicted"/>
<keyword evidence="3" id="KW-1185">Reference proteome</keyword>
<protein>
    <recommendedName>
        <fullName evidence="1">Mce/MlaD domain-containing protein</fullName>
    </recommendedName>
</protein>
<name>A0ABP9KJC2_9NOCA</name>
<evidence type="ECO:0000313" key="2">
    <source>
        <dbReference type="EMBL" id="GAA5057856.1"/>
    </source>
</evidence>
<evidence type="ECO:0000259" key="1">
    <source>
        <dbReference type="Pfam" id="PF02470"/>
    </source>
</evidence>
<dbReference type="InterPro" id="IPR003399">
    <property type="entry name" value="Mce/MlaD"/>
</dbReference>
<organism evidence="2 3">
    <name type="scientific">Nocardia callitridis</name>
    <dbReference type="NCBI Taxonomy" id="648753"/>
    <lineage>
        <taxon>Bacteria</taxon>
        <taxon>Bacillati</taxon>
        <taxon>Actinomycetota</taxon>
        <taxon>Actinomycetes</taxon>
        <taxon>Mycobacteriales</taxon>
        <taxon>Nocardiaceae</taxon>
        <taxon>Nocardia</taxon>
    </lineage>
</organism>
<evidence type="ECO:0000313" key="3">
    <source>
        <dbReference type="Proteomes" id="UP001500603"/>
    </source>
</evidence>
<gene>
    <name evidence="2" type="ORF">GCM10023318_36560</name>
</gene>
<dbReference type="PANTHER" id="PTHR33371">
    <property type="entry name" value="INTERMEMBRANE PHOSPHOLIPID TRANSPORT SYSTEM BINDING PROTEIN MLAD-RELATED"/>
    <property type="match status" value="1"/>
</dbReference>
<dbReference type="PANTHER" id="PTHR33371:SF4">
    <property type="entry name" value="INTERMEMBRANE PHOSPHOLIPID TRANSPORT SYSTEM BINDING PROTEIN MLAD"/>
    <property type="match status" value="1"/>
</dbReference>
<dbReference type="EMBL" id="BAABJM010000003">
    <property type="protein sequence ID" value="GAA5057856.1"/>
    <property type="molecule type" value="Genomic_DNA"/>
</dbReference>
<dbReference type="RefSeq" id="WP_345496744.1">
    <property type="nucleotide sequence ID" value="NZ_BAABJM010000003.1"/>
</dbReference>
<feature type="domain" description="Mce/MlaD" evidence="1">
    <location>
        <begin position="39"/>
        <end position="113"/>
    </location>
</feature>
<dbReference type="Proteomes" id="UP001500603">
    <property type="component" value="Unassembled WGS sequence"/>
</dbReference>
<sequence>MAANKNSARGVGAAIVAVVAVVAVGATVYQNVRPEEGMPVTLHTQQVGDGVVSGTEVRLDGVQVGEVTDVVPDTPGTQRISLRLDKSRLFDIDDSLHIDYSPANFFGISELELRRGEGGSPLRPDALIELTGRDAERVYDATLGAILRSLSQVGDNILTPDTLAVLNRFSTDLPEFTPLLESIIVASRTVVEKQTINPSLMLGQFGSALDGGADIIDSTVKVIDLIYRNKALRESRDKVDSGIDMVTDRLLPNLEQTLNVAGTHFAGFTDMLAPVLAMLAGTVPTPEQSSADLRAMVEHFESAFADTPDGKQLNASVELRGIPVLADMLPFPPADGGPR</sequence>
<dbReference type="InterPro" id="IPR052336">
    <property type="entry name" value="MlaD_Phospholipid_Transporter"/>
</dbReference>